<dbReference type="InterPro" id="IPR023187">
    <property type="entry name" value="Tscrpt_reg_MarR-type_CS"/>
</dbReference>
<dbReference type="Pfam" id="PF12802">
    <property type="entry name" value="MarR_2"/>
    <property type="match status" value="1"/>
</dbReference>
<dbReference type="SMART" id="SM00347">
    <property type="entry name" value="HTH_MARR"/>
    <property type="match status" value="1"/>
</dbReference>
<dbReference type="GO" id="GO:0003677">
    <property type="term" value="F:DNA binding"/>
    <property type="evidence" value="ECO:0007669"/>
    <property type="project" value="UniProtKB-KW"/>
</dbReference>
<reference evidence="5" key="1">
    <citation type="submission" date="2019-09" db="EMBL/GenBank/DDBJ databases">
        <title>Characterisation of the sponge microbiome using genome-centric metagenomics.</title>
        <authorList>
            <person name="Engelberts J.P."/>
            <person name="Robbins S.J."/>
            <person name="De Goeij J.M."/>
            <person name="Aranda M."/>
            <person name="Bell S.C."/>
            <person name="Webster N.S."/>
        </authorList>
    </citation>
    <scope>NUCLEOTIDE SEQUENCE</scope>
    <source>
        <strain evidence="5">SB0664_bin_43</strain>
    </source>
</reference>
<gene>
    <name evidence="5" type="ORF">F4Y60_01365</name>
</gene>
<dbReference type="PANTHER" id="PTHR33164">
    <property type="entry name" value="TRANSCRIPTIONAL REGULATOR, MARR FAMILY"/>
    <property type="match status" value="1"/>
</dbReference>
<dbReference type="PROSITE" id="PS01117">
    <property type="entry name" value="HTH_MARR_1"/>
    <property type="match status" value="1"/>
</dbReference>
<dbReference type="InterPro" id="IPR036390">
    <property type="entry name" value="WH_DNA-bd_sf"/>
</dbReference>
<name>A0A6B0XY59_9RHOB</name>
<dbReference type="Gene3D" id="1.10.10.10">
    <property type="entry name" value="Winged helix-like DNA-binding domain superfamily/Winged helix DNA-binding domain"/>
    <property type="match status" value="1"/>
</dbReference>
<proteinExistence type="predicted"/>
<sequence length="166" mass="18815">MQETAKEAVPARRKPVHADDMDITELSSYRLSRHNRLMRRGRDAEAERLRVSVDEWRLLFVLNRGGSQPSIRIAEAALMDRGTVSRSVARLESRGLVYRLSDATDRRVAVVNLTEAGAVVADQVAAFMLGRELEMIGELTEEEWQAWLSITDKFHRFLAAKYGEDG</sequence>
<dbReference type="PROSITE" id="PS50995">
    <property type="entry name" value="HTH_MARR_2"/>
    <property type="match status" value="1"/>
</dbReference>
<keyword evidence="1" id="KW-0805">Transcription regulation</keyword>
<dbReference type="InterPro" id="IPR039422">
    <property type="entry name" value="MarR/SlyA-like"/>
</dbReference>
<dbReference type="GO" id="GO:0006950">
    <property type="term" value="P:response to stress"/>
    <property type="evidence" value="ECO:0007669"/>
    <property type="project" value="TreeGrafter"/>
</dbReference>
<dbReference type="InterPro" id="IPR000835">
    <property type="entry name" value="HTH_MarR-typ"/>
</dbReference>
<dbReference type="PRINTS" id="PR00598">
    <property type="entry name" value="HTHMARR"/>
</dbReference>
<evidence type="ECO:0000256" key="1">
    <source>
        <dbReference type="ARBA" id="ARBA00023015"/>
    </source>
</evidence>
<protein>
    <submittedName>
        <fullName evidence="5">MarR family transcriptional regulator</fullName>
    </submittedName>
</protein>
<dbReference type="InterPro" id="IPR036388">
    <property type="entry name" value="WH-like_DNA-bd_sf"/>
</dbReference>
<keyword evidence="2" id="KW-0238">DNA-binding</keyword>
<dbReference type="GO" id="GO:0003700">
    <property type="term" value="F:DNA-binding transcription factor activity"/>
    <property type="evidence" value="ECO:0007669"/>
    <property type="project" value="InterPro"/>
</dbReference>
<dbReference type="EMBL" id="VXRY01000056">
    <property type="protein sequence ID" value="MXY32743.1"/>
    <property type="molecule type" value="Genomic_DNA"/>
</dbReference>
<keyword evidence="3" id="KW-0804">Transcription</keyword>
<dbReference type="AlphaFoldDB" id="A0A6B0XY59"/>
<dbReference type="PANTHER" id="PTHR33164:SF43">
    <property type="entry name" value="HTH-TYPE TRANSCRIPTIONAL REPRESSOR YETL"/>
    <property type="match status" value="1"/>
</dbReference>
<organism evidence="5">
    <name type="scientific">Boseongicola sp. SB0664_bin_43</name>
    <dbReference type="NCBI Taxonomy" id="2604844"/>
    <lineage>
        <taxon>Bacteria</taxon>
        <taxon>Pseudomonadati</taxon>
        <taxon>Pseudomonadota</taxon>
        <taxon>Alphaproteobacteria</taxon>
        <taxon>Rhodobacterales</taxon>
        <taxon>Paracoccaceae</taxon>
        <taxon>Boseongicola</taxon>
    </lineage>
</organism>
<accession>A0A6B0XY59</accession>
<comment type="caution">
    <text evidence="5">The sequence shown here is derived from an EMBL/GenBank/DDBJ whole genome shotgun (WGS) entry which is preliminary data.</text>
</comment>
<evidence type="ECO:0000259" key="4">
    <source>
        <dbReference type="PROSITE" id="PS50995"/>
    </source>
</evidence>
<evidence type="ECO:0000313" key="5">
    <source>
        <dbReference type="EMBL" id="MXY32743.1"/>
    </source>
</evidence>
<evidence type="ECO:0000256" key="2">
    <source>
        <dbReference type="ARBA" id="ARBA00023125"/>
    </source>
</evidence>
<evidence type="ECO:0000256" key="3">
    <source>
        <dbReference type="ARBA" id="ARBA00023163"/>
    </source>
</evidence>
<feature type="domain" description="HTH marR-type" evidence="4">
    <location>
        <begin position="24"/>
        <end position="156"/>
    </location>
</feature>
<dbReference type="SUPFAM" id="SSF46785">
    <property type="entry name" value="Winged helix' DNA-binding domain"/>
    <property type="match status" value="1"/>
</dbReference>